<feature type="transmembrane region" description="Helical" evidence="5">
    <location>
        <begin position="93"/>
        <end position="110"/>
    </location>
</feature>
<feature type="transmembrane region" description="Helical" evidence="5">
    <location>
        <begin position="12"/>
        <end position="45"/>
    </location>
</feature>
<reference evidence="6 7" key="1">
    <citation type="submission" date="2017-03" db="EMBL/GenBank/DDBJ databases">
        <title>Lifting the veil on microbial sulfur biogeochemistry in mining wastewaters.</title>
        <authorList>
            <person name="Kantor R.S."/>
            <person name="Colenbrander Nelson T."/>
            <person name="Marshall S."/>
            <person name="Bennett D."/>
            <person name="Apte S."/>
            <person name="Camacho D."/>
            <person name="Thomas B.C."/>
            <person name="Warren L.A."/>
            <person name="Banfield J.F."/>
        </authorList>
    </citation>
    <scope>NUCLEOTIDE SEQUENCE [LARGE SCALE GENOMIC DNA]</scope>
    <source>
        <strain evidence="6">32-68-21</strain>
    </source>
</reference>
<comment type="similarity">
    <text evidence="5">Belongs to the 4-toluene sulfonate uptake permease (TSUP) (TC 2.A.102) family.</text>
</comment>
<evidence type="ECO:0000313" key="6">
    <source>
        <dbReference type="EMBL" id="OYX59036.1"/>
    </source>
</evidence>
<evidence type="ECO:0000313" key="7">
    <source>
        <dbReference type="Proteomes" id="UP000216147"/>
    </source>
</evidence>
<evidence type="ECO:0000256" key="2">
    <source>
        <dbReference type="ARBA" id="ARBA00022692"/>
    </source>
</evidence>
<comment type="caution">
    <text evidence="6">The sequence shown here is derived from an EMBL/GenBank/DDBJ whole genome shotgun (WGS) entry which is preliminary data.</text>
</comment>
<name>A0A258HQA0_9CAUL</name>
<comment type="subcellular location">
    <subcellularLocation>
        <location evidence="5">Cell membrane</location>
        <topology evidence="5">Multi-pass membrane protein</topology>
    </subcellularLocation>
    <subcellularLocation>
        <location evidence="1">Membrane</location>
        <topology evidence="1">Multi-pass membrane protein</topology>
    </subcellularLocation>
</comment>
<dbReference type="AlphaFoldDB" id="A0A258HQA0"/>
<feature type="transmembrane region" description="Helical" evidence="5">
    <location>
        <begin position="222"/>
        <end position="241"/>
    </location>
</feature>
<sequence>MTSLPLNELALLAAAVLAAGLAGGLIAGLFGVGGGTVLVPALFYAFSVLGLGGESNLHVAIGTSLLTIVATSWRSLGAHRAHGAVDEQVLKTWTPWVGAGALVGAAIAGLTSMEGLAIVYGVCLVVVAAQMGLLPETVHVRADLPTGWWRRGIGGLIGLLSAMMGVGGGSFGGMLMTLCGRPIHQAVATASGFGIAIGAAATLGFIIFGFGADGRPPLSLGYVNVPAAVAMGVLTTLVAPYGARLAHRLNRKVLRKAFAIYLLLTAVSVVAKAL</sequence>
<keyword evidence="5" id="KW-1003">Cell membrane</keyword>
<feature type="transmembrane region" description="Helical" evidence="5">
    <location>
        <begin position="253"/>
        <end position="271"/>
    </location>
</feature>
<organism evidence="6 7">
    <name type="scientific">Brevundimonas subvibrioides</name>
    <dbReference type="NCBI Taxonomy" id="74313"/>
    <lineage>
        <taxon>Bacteria</taxon>
        <taxon>Pseudomonadati</taxon>
        <taxon>Pseudomonadota</taxon>
        <taxon>Alphaproteobacteria</taxon>
        <taxon>Caulobacterales</taxon>
        <taxon>Caulobacteraceae</taxon>
        <taxon>Brevundimonas</taxon>
    </lineage>
</organism>
<dbReference type="PANTHER" id="PTHR43483:SF3">
    <property type="entry name" value="MEMBRANE TRANSPORTER PROTEIN HI_0806-RELATED"/>
    <property type="match status" value="1"/>
</dbReference>
<accession>A0A258HQA0</accession>
<protein>
    <recommendedName>
        <fullName evidence="5">Probable membrane transporter protein</fullName>
    </recommendedName>
</protein>
<feature type="transmembrane region" description="Helical" evidence="5">
    <location>
        <begin position="117"/>
        <end position="133"/>
    </location>
</feature>
<evidence type="ECO:0000256" key="1">
    <source>
        <dbReference type="ARBA" id="ARBA00004141"/>
    </source>
</evidence>
<dbReference type="Proteomes" id="UP000216147">
    <property type="component" value="Unassembled WGS sequence"/>
</dbReference>
<dbReference type="Pfam" id="PF01925">
    <property type="entry name" value="TauE"/>
    <property type="match status" value="1"/>
</dbReference>
<keyword evidence="4 5" id="KW-0472">Membrane</keyword>
<feature type="transmembrane region" description="Helical" evidence="5">
    <location>
        <begin position="187"/>
        <end position="210"/>
    </location>
</feature>
<feature type="transmembrane region" description="Helical" evidence="5">
    <location>
        <begin position="153"/>
        <end position="175"/>
    </location>
</feature>
<gene>
    <name evidence="6" type="ORF">B7Y86_00995</name>
</gene>
<dbReference type="InterPro" id="IPR002781">
    <property type="entry name" value="TM_pro_TauE-like"/>
</dbReference>
<dbReference type="GO" id="GO:0005886">
    <property type="term" value="C:plasma membrane"/>
    <property type="evidence" value="ECO:0007669"/>
    <property type="project" value="UniProtKB-SubCell"/>
</dbReference>
<evidence type="ECO:0000256" key="3">
    <source>
        <dbReference type="ARBA" id="ARBA00022989"/>
    </source>
</evidence>
<evidence type="ECO:0000256" key="4">
    <source>
        <dbReference type="ARBA" id="ARBA00023136"/>
    </source>
</evidence>
<evidence type="ECO:0000256" key="5">
    <source>
        <dbReference type="RuleBase" id="RU363041"/>
    </source>
</evidence>
<keyword evidence="3 5" id="KW-1133">Transmembrane helix</keyword>
<keyword evidence="2 5" id="KW-0812">Transmembrane</keyword>
<proteinExistence type="inferred from homology"/>
<dbReference type="PANTHER" id="PTHR43483">
    <property type="entry name" value="MEMBRANE TRANSPORTER PROTEIN HI_0806-RELATED"/>
    <property type="match status" value="1"/>
</dbReference>
<dbReference type="EMBL" id="NCEQ01000001">
    <property type="protein sequence ID" value="OYX59036.1"/>
    <property type="molecule type" value="Genomic_DNA"/>
</dbReference>